<dbReference type="AlphaFoldDB" id="A0A5N6NIA1"/>
<dbReference type="InterPro" id="IPR026960">
    <property type="entry name" value="RVT-Znf"/>
</dbReference>
<dbReference type="PANTHER" id="PTHR36617:SF16">
    <property type="entry name" value="OS04G0516500 PROTEIN"/>
    <property type="match status" value="1"/>
</dbReference>
<protein>
    <recommendedName>
        <fullName evidence="1">Reverse transcriptase zinc-binding domain-containing protein</fullName>
    </recommendedName>
</protein>
<dbReference type="PANTHER" id="PTHR36617">
    <property type="entry name" value="PROTEIN, PUTATIVE-RELATED"/>
    <property type="match status" value="1"/>
</dbReference>
<comment type="caution">
    <text evidence="2">The sequence shown here is derived from an EMBL/GenBank/DDBJ whole genome shotgun (WGS) entry which is preliminary data.</text>
</comment>
<dbReference type="Gene3D" id="3.60.10.10">
    <property type="entry name" value="Endonuclease/exonuclease/phosphatase"/>
    <property type="match status" value="1"/>
</dbReference>
<reference evidence="2 3" key="1">
    <citation type="submission" date="2019-05" db="EMBL/GenBank/DDBJ databases">
        <title>Mikania micrantha, genome provides insights into the molecular mechanism of rapid growth.</title>
        <authorList>
            <person name="Liu B."/>
        </authorList>
    </citation>
    <scope>NUCLEOTIDE SEQUENCE [LARGE SCALE GENOMIC DNA]</scope>
    <source>
        <strain evidence="2">NLD-2019</strain>
        <tissue evidence="2">Leaf</tissue>
    </source>
</reference>
<dbReference type="Proteomes" id="UP000326396">
    <property type="component" value="Linkage Group LG19"/>
</dbReference>
<dbReference type="OrthoDB" id="1741802at2759"/>
<gene>
    <name evidence="2" type="ORF">E3N88_20855</name>
</gene>
<evidence type="ECO:0000313" key="2">
    <source>
        <dbReference type="EMBL" id="KAD4888782.1"/>
    </source>
</evidence>
<name>A0A5N6NIA1_9ASTR</name>
<keyword evidence="3" id="KW-1185">Reference proteome</keyword>
<dbReference type="Pfam" id="PF13966">
    <property type="entry name" value="zf-RVT"/>
    <property type="match status" value="1"/>
</dbReference>
<dbReference type="EMBL" id="SZYD01000011">
    <property type="protein sequence ID" value="KAD4888782.1"/>
    <property type="molecule type" value="Genomic_DNA"/>
</dbReference>
<sequence length="364" mass="42311">MGGRRFTCMSSYGGKLSKIDRILLCQKFFDIWPLASLTALPREASDHCPVVLNMNNPDFGAPLFNIYNSWFHKVGFEDTVLGALSRPILYFQTDRVLQLKLRAVKNDLRNWAAANREKEGCEISNLKQKIDDLDLVAEHRCLTDDEMTAKINWKKDLKVGNGSDALFWLDNWLGQGRLKDLYPTLFHNEQNKWCVVKDRVIGGPSDDLKWDWKHFPWHPTIFHMISQCKQNILPFSLKVERDKWVWGENHPMDFSVRAARELIEARLLPLDNYRIPWSRWVPLKVNAFAWRAGLDRIPSKEGLIKRGILINPLCSFCSTHSETTVHLLLRCETASSVWDKVFMWCKAPRDLILTINDLLRMQDS</sequence>
<dbReference type="SUPFAM" id="SSF56219">
    <property type="entry name" value="DNase I-like"/>
    <property type="match status" value="1"/>
</dbReference>
<proteinExistence type="predicted"/>
<organism evidence="2 3">
    <name type="scientific">Mikania micrantha</name>
    <name type="common">bitter vine</name>
    <dbReference type="NCBI Taxonomy" id="192012"/>
    <lineage>
        <taxon>Eukaryota</taxon>
        <taxon>Viridiplantae</taxon>
        <taxon>Streptophyta</taxon>
        <taxon>Embryophyta</taxon>
        <taxon>Tracheophyta</taxon>
        <taxon>Spermatophyta</taxon>
        <taxon>Magnoliopsida</taxon>
        <taxon>eudicotyledons</taxon>
        <taxon>Gunneridae</taxon>
        <taxon>Pentapetalae</taxon>
        <taxon>asterids</taxon>
        <taxon>campanulids</taxon>
        <taxon>Asterales</taxon>
        <taxon>Asteraceae</taxon>
        <taxon>Asteroideae</taxon>
        <taxon>Heliantheae alliance</taxon>
        <taxon>Eupatorieae</taxon>
        <taxon>Mikania</taxon>
    </lineage>
</organism>
<feature type="domain" description="Reverse transcriptase zinc-binding" evidence="1">
    <location>
        <begin position="254"/>
        <end position="338"/>
    </location>
</feature>
<dbReference type="InterPro" id="IPR036691">
    <property type="entry name" value="Endo/exonu/phosph_ase_sf"/>
</dbReference>
<evidence type="ECO:0000313" key="3">
    <source>
        <dbReference type="Proteomes" id="UP000326396"/>
    </source>
</evidence>
<accession>A0A5N6NIA1</accession>
<evidence type="ECO:0000259" key="1">
    <source>
        <dbReference type="Pfam" id="PF13966"/>
    </source>
</evidence>